<gene>
    <name evidence="2" type="ORF">OE88DRAFT_1725193</name>
</gene>
<dbReference type="EMBL" id="ML213509">
    <property type="protein sequence ID" value="TFK52594.1"/>
    <property type="molecule type" value="Genomic_DNA"/>
</dbReference>
<evidence type="ECO:0000313" key="3">
    <source>
        <dbReference type="Proteomes" id="UP000305948"/>
    </source>
</evidence>
<protein>
    <submittedName>
        <fullName evidence="2">Uncharacterized protein</fullName>
    </submittedName>
</protein>
<organism evidence="2 3">
    <name type="scientific">Heliocybe sulcata</name>
    <dbReference type="NCBI Taxonomy" id="5364"/>
    <lineage>
        <taxon>Eukaryota</taxon>
        <taxon>Fungi</taxon>
        <taxon>Dikarya</taxon>
        <taxon>Basidiomycota</taxon>
        <taxon>Agaricomycotina</taxon>
        <taxon>Agaricomycetes</taxon>
        <taxon>Gloeophyllales</taxon>
        <taxon>Gloeophyllaceae</taxon>
        <taxon>Heliocybe</taxon>
    </lineage>
</organism>
<keyword evidence="3" id="KW-1185">Reference proteome</keyword>
<evidence type="ECO:0000313" key="2">
    <source>
        <dbReference type="EMBL" id="TFK52594.1"/>
    </source>
</evidence>
<accession>A0A5C3N4L4</accession>
<evidence type="ECO:0000256" key="1">
    <source>
        <dbReference type="SAM" id="MobiDB-lite"/>
    </source>
</evidence>
<feature type="region of interest" description="Disordered" evidence="1">
    <location>
        <begin position="314"/>
        <end position="334"/>
    </location>
</feature>
<dbReference type="AlphaFoldDB" id="A0A5C3N4L4"/>
<sequence>MNEWGACVHARKHFPLQLRRGRIIVVTGSGTQLVGGDYDSIFVPKGSGFRSLGVPPVDAIEPEEGEDRVPQPQVLVLVRWGEVTSCNRSRELKPIAAYGFANAVRSVLACGDERKHALSPPGGFEIVGRAQYRHGSSGPGASEAVQNKDNVAIPPREPTWRGNGGNLELWILAEAVSSSSSGTSTDNCTCYPSPSLGSVGPWASRHSEHSDAPVFSEMKGRLTPVDIFRPLTFNLEPDEDGARASWNPQSVMLSVHQLYYISANSHESQDMYAAQLYGHVPRLSATQDSARQENWTSLGPKDAKRKFSARLRTSSQAPACLSQGRRMSVTPASKLERRVLSHGPAMQG</sequence>
<feature type="region of interest" description="Disordered" evidence="1">
    <location>
        <begin position="133"/>
        <end position="159"/>
    </location>
</feature>
<dbReference type="Proteomes" id="UP000305948">
    <property type="component" value="Unassembled WGS sequence"/>
</dbReference>
<proteinExistence type="predicted"/>
<name>A0A5C3N4L4_9AGAM</name>
<reference evidence="2 3" key="1">
    <citation type="journal article" date="2019" name="Nat. Ecol. Evol.">
        <title>Megaphylogeny resolves global patterns of mushroom evolution.</title>
        <authorList>
            <person name="Varga T."/>
            <person name="Krizsan K."/>
            <person name="Foldi C."/>
            <person name="Dima B."/>
            <person name="Sanchez-Garcia M."/>
            <person name="Sanchez-Ramirez S."/>
            <person name="Szollosi G.J."/>
            <person name="Szarkandi J.G."/>
            <person name="Papp V."/>
            <person name="Albert L."/>
            <person name="Andreopoulos W."/>
            <person name="Angelini C."/>
            <person name="Antonin V."/>
            <person name="Barry K.W."/>
            <person name="Bougher N.L."/>
            <person name="Buchanan P."/>
            <person name="Buyck B."/>
            <person name="Bense V."/>
            <person name="Catcheside P."/>
            <person name="Chovatia M."/>
            <person name="Cooper J."/>
            <person name="Damon W."/>
            <person name="Desjardin D."/>
            <person name="Finy P."/>
            <person name="Geml J."/>
            <person name="Haridas S."/>
            <person name="Hughes K."/>
            <person name="Justo A."/>
            <person name="Karasinski D."/>
            <person name="Kautmanova I."/>
            <person name="Kiss B."/>
            <person name="Kocsube S."/>
            <person name="Kotiranta H."/>
            <person name="LaButti K.M."/>
            <person name="Lechner B.E."/>
            <person name="Liimatainen K."/>
            <person name="Lipzen A."/>
            <person name="Lukacs Z."/>
            <person name="Mihaltcheva S."/>
            <person name="Morgado L.N."/>
            <person name="Niskanen T."/>
            <person name="Noordeloos M.E."/>
            <person name="Ohm R.A."/>
            <person name="Ortiz-Santana B."/>
            <person name="Ovrebo C."/>
            <person name="Racz N."/>
            <person name="Riley R."/>
            <person name="Savchenko A."/>
            <person name="Shiryaev A."/>
            <person name="Soop K."/>
            <person name="Spirin V."/>
            <person name="Szebenyi C."/>
            <person name="Tomsovsky M."/>
            <person name="Tulloss R.E."/>
            <person name="Uehling J."/>
            <person name="Grigoriev I.V."/>
            <person name="Vagvolgyi C."/>
            <person name="Papp T."/>
            <person name="Martin F.M."/>
            <person name="Miettinen O."/>
            <person name="Hibbett D.S."/>
            <person name="Nagy L.G."/>
        </authorList>
    </citation>
    <scope>NUCLEOTIDE SEQUENCE [LARGE SCALE GENOMIC DNA]</scope>
    <source>
        <strain evidence="2 3">OMC1185</strain>
    </source>
</reference>